<dbReference type="Proteomes" id="UP000681967">
    <property type="component" value="Unassembled WGS sequence"/>
</dbReference>
<dbReference type="EMBL" id="CAJOBJ010092484">
    <property type="protein sequence ID" value="CAF4549632.1"/>
    <property type="molecule type" value="Genomic_DNA"/>
</dbReference>
<dbReference type="EMBL" id="CAJOBH010058172">
    <property type="protein sequence ID" value="CAF4411945.1"/>
    <property type="molecule type" value="Genomic_DNA"/>
</dbReference>
<feature type="non-terminal residue" evidence="2">
    <location>
        <position position="62"/>
    </location>
</feature>
<organism evidence="2 5">
    <name type="scientific">Rotaria magnacalcarata</name>
    <dbReference type="NCBI Taxonomy" id="392030"/>
    <lineage>
        <taxon>Eukaryota</taxon>
        <taxon>Metazoa</taxon>
        <taxon>Spiralia</taxon>
        <taxon>Gnathifera</taxon>
        <taxon>Rotifera</taxon>
        <taxon>Eurotatoria</taxon>
        <taxon>Bdelloidea</taxon>
        <taxon>Philodinida</taxon>
        <taxon>Philodinidae</taxon>
        <taxon>Rotaria</taxon>
    </lineage>
</organism>
<evidence type="ECO:0000313" key="5">
    <source>
        <dbReference type="Proteomes" id="UP000681967"/>
    </source>
</evidence>
<evidence type="ECO:0000256" key="1">
    <source>
        <dbReference type="SAM" id="MobiDB-lite"/>
    </source>
</evidence>
<feature type="compositionally biased region" description="Polar residues" evidence="1">
    <location>
        <begin position="1"/>
        <end position="13"/>
    </location>
</feature>
<comment type="caution">
    <text evidence="2">The sequence shown here is derived from an EMBL/GenBank/DDBJ whole genome shotgun (WGS) entry which is preliminary data.</text>
</comment>
<accession>A0A8S2VQ17</accession>
<reference evidence="2" key="1">
    <citation type="submission" date="2021-02" db="EMBL/GenBank/DDBJ databases">
        <authorList>
            <person name="Nowell W R."/>
        </authorList>
    </citation>
    <scope>NUCLEOTIDE SEQUENCE</scope>
</reference>
<gene>
    <name evidence="2" type="ORF">BYL167_LOCUS32037</name>
    <name evidence="3" type="ORF">GIL414_LOCUS36783</name>
    <name evidence="4" type="ORF">SMN809_LOCUS47698</name>
</gene>
<evidence type="ECO:0000313" key="3">
    <source>
        <dbReference type="EMBL" id="CAF4549632.1"/>
    </source>
</evidence>
<feature type="non-terminal residue" evidence="2">
    <location>
        <position position="1"/>
    </location>
</feature>
<evidence type="ECO:0000313" key="4">
    <source>
        <dbReference type="EMBL" id="CAF4813457.1"/>
    </source>
</evidence>
<dbReference type="EMBL" id="CAJOBI010151712">
    <property type="protein sequence ID" value="CAF4813457.1"/>
    <property type="molecule type" value="Genomic_DNA"/>
</dbReference>
<feature type="region of interest" description="Disordered" evidence="1">
    <location>
        <begin position="1"/>
        <end position="23"/>
    </location>
</feature>
<sequence>ANGEPTTATNEDQATSEDRPRVSKYEDIVKENALFEKYYKTMNLVPDDEWDAFLAALKEPLP</sequence>
<evidence type="ECO:0000313" key="2">
    <source>
        <dbReference type="EMBL" id="CAF4411945.1"/>
    </source>
</evidence>
<dbReference type="Proteomes" id="UP000676336">
    <property type="component" value="Unassembled WGS sequence"/>
</dbReference>
<dbReference type="AlphaFoldDB" id="A0A8S2VQ17"/>
<dbReference type="Proteomes" id="UP000681720">
    <property type="component" value="Unassembled WGS sequence"/>
</dbReference>
<name>A0A8S2VQ17_9BILA</name>
<proteinExistence type="predicted"/>
<protein>
    <submittedName>
        <fullName evidence="2">Uncharacterized protein</fullName>
    </submittedName>
</protein>